<keyword evidence="3" id="KW-1185">Reference proteome</keyword>
<keyword evidence="1" id="KW-0472">Membrane</keyword>
<dbReference type="KEGG" id="asip:AQUSIP_02420"/>
<dbReference type="RefSeq" id="WP_197737269.1">
    <property type="nucleotide sequence ID" value="NZ_LR699119.1"/>
</dbReference>
<evidence type="ECO:0000313" key="2">
    <source>
        <dbReference type="EMBL" id="VVC74968.1"/>
    </source>
</evidence>
<evidence type="ECO:0000313" key="3">
    <source>
        <dbReference type="Proteomes" id="UP000324194"/>
    </source>
</evidence>
<dbReference type="AlphaFoldDB" id="A0A5E4PEQ4"/>
<dbReference type="EMBL" id="LR699119">
    <property type="protein sequence ID" value="VVC74968.1"/>
    <property type="molecule type" value="Genomic_DNA"/>
</dbReference>
<dbReference type="Proteomes" id="UP000324194">
    <property type="component" value="Chromosome 1"/>
</dbReference>
<gene>
    <name evidence="2" type="ORF">AQUSIP_02420</name>
</gene>
<name>A0A5E4PEQ4_9COXI</name>
<accession>A0A5E4PEQ4</accession>
<reference evidence="2 3" key="1">
    <citation type="submission" date="2019-08" db="EMBL/GenBank/DDBJ databases">
        <authorList>
            <person name="Guy L."/>
        </authorList>
    </citation>
    <scope>NUCLEOTIDE SEQUENCE [LARGE SCALE GENOMIC DNA]</scope>
    <source>
        <strain evidence="2 3">SGT-108</strain>
    </source>
</reference>
<proteinExistence type="predicted"/>
<keyword evidence="1" id="KW-0812">Transmembrane</keyword>
<feature type="transmembrane region" description="Helical" evidence="1">
    <location>
        <begin position="6"/>
        <end position="23"/>
    </location>
</feature>
<protein>
    <submittedName>
        <fullName evidence="2">Uncharacterized protein</fullName>
    </submittedName>
</protein>
<keyword evidence="1" id="KW-1133">Transmembrane helix</keyword>
<evidence type="ECO:0000256" key="1">
    <source>
        <dbReference type="SAM" id="Phobius"/>
    </source>
</evidence>
<sequence>MISGVSLIGYLAASLVAATFYMHSMIPLRCFAIASNICFIIYAYYTSPQLYPILILHAFLLPLNISRLWQLIHKKPIQMDWLQRHDHARSPLSFSRDAASLEKLKRMSVSR</sequence>
<feature type="transmembrane region" description="Helical" evidence="1">
    <location>
        <begin position="51"/>
        <end position="69"/>
    </location>
</feature>
<organism evidence="2 3">
    <name type="scientific">Aquicella siphonis</name>
    <dbReference type="NCBI Taxonomy" id="254247"/>
    <lineage>
        <taxon>Bacteria</taxon>
        <taxon>Pseudomonadati</taxon>
        <taxon>Pseudomonadota</taxon>
        <taxon>Gammaproteobacteria</taxon>
        <taxon>Legionellales</taxon>
        <taxon>Coxiellaceae</taxon>
        <taxon>Aquicella</taxon>
    </lineage>
</organism>